<reference evidence="2" key="1">
    <citation type="journal article" date="2021" name="Nat. Commun.">
        <title>Genomic analyses provide insights into spinach domestication and the genetic basis of agronomic traits.</title>
        <authorList>
            <person name="Cai X."/>
            <person name="Sun X."/>
            <person name="Xu C."/>
            <person name="Sun H."/>
            <person name="Wang X."/>
            <person name="Ge C."/>
            <person name="Zhang Z."/>
            <person name="Wang Q."/>
            <person name="Fei Z."/>
            <person name="Jiao C."/>
            <person name="Wang Q."/>
        </authorList>
    </citation>
    <scope>NUCLEOTIDE SEQUENCE [LARGE SCALE GENOMIC DNA]</scope>
    <source>
        <strain evidence="2">cv. Varoflay</strain>
    </source>
</reference>
<dbReference type="InterPro" id="IPR013103">
    <property type="entry name" value="RVT_2"/>
</dbReference>
<keyword evidence="2" id="KW-1185">Reference proteome</keyword>
<reference evidence="3" key="2">
    <citation type="submission" date="2025-08" db="UniProtKB">
        <authorList>
            <consortium name="RefSeq"/>
        </authorList>
    </citation>
    <scope>IDENTIFICATION</scope>
    <source>
        <tissue evidence="3">Leaf</tissue>
    </source>
</reference>
<dbReference type="SUPFAM" id="SSF56672">
    <property type="entry name" value="DNA/RNA polymerases"/>
    <property type="match status" value="1"/>
</dbReference>
<feature type="domain" description="Reverse transcriptase Ty1/copia-type" evidence="1">
    <location>
        <begin position="49"/>
        <end position="289"/>
    </location>
</feature>
<dbReference type="GeneID" id="110802680"/>
<name>A0A9R0KAM3_SPIOL</name>
<sequence length="427" mass="49508">MDSEYYSEEYLASLNNVLREREPIHYGKASEDQGWMEAMKGELNAFDKNETWEMTDLLEGKKAIDSKWVYRIKFDRDGNIEKLKAKLVTRGDKQIKGKDYKHTFLPVAKFTTVRTLIALATAMNWKLEQLDINNAFFHGFLDEEVYMKPPKGYTGGKEGQVCRLKRSLYGLKQASRQWNLELTKFFIEHGYTQSKRDYSMFSKIENRKQTIVLVYVDDLLVTGDDTNEMEKLKTELDNAFTMKDLGEMRYFLGIEVSRSPKGTMLNQRKFILDILKSTWTEDCKPAKFPFPKGIKLSVDQGDLLEDPEIYRRIIGRLLYLNLTRPDISYSVQQLSQFMCEPRKPHLQAAIHVVKYLAGTIDWSLYYPADSEVKLSSFCDSDWGNCAFSSRSLTGYCVFLGKSLVSWKTKKQKTVSKSSTEAEYRCMS</sequence>
<dbReference type="InterPro" id="IPR043502">
    <property type="entry name" value="DNA/RNA_pol_sf"/>
</dbReference>
<dbReference type="KEGG" id="soe:110802680"/>
<dbReference type="Proteomes" id="UP000813463">
    <property type="component" value="Chromosome 4"/>
</dbReference>
<dbReference type="CDD" id="cd09272">
    <property type="entry name" value="RNase_HI_RT_Ty1"/>
    <property type="match status" value="1"/>
</dbReference>
<dbReference type="PANTHER" id="PTHR11439:SF522">
    <property type="entry name" value="REVERSE TRANSCRIPTASE TY1_COPIA-TYPE DOMAIN-CONTAINING PROTEIN"/>
    <property type="match status" value="1"/>
</dbReference>
<evidence type="ECO:0000259" key="1">
    <source>
        <dbReference type="Pfam" id="PF07727"/>
    </source>
</evidence>
<accession>A0A9R0KAM3</accession>
<dbReference type="AlphaFoldDB" id="A0A9R0KAM3"/>
<dbReference type="RefSeq" id="XP_021863813.1">
    <property type="nucleotide sequence ID" value="XM_022008121.1"/>
</dbReference>
<evidence type="ECO:0000313" key="2">
    <source>
        <dbReference type="Proteomes" id="UP000813463"/>
    </source>
</evidence>
<proteinExistence type="predicted"/>
<organism evidence="2 3">
    <name type="scientific">Spinacia oleracea</name>
    <name type="common">Spinach</name>
    <dbReference type="NCBI Taxonomy" id="3562"/>
    <lineage>
        <taxon>Eukaryota</taxon>
        <taxon>Viridiplantae</taxon>
        <taxon>Streptophyta</taxon>
        <taxon>Embryophyta</taxon>
        <taxon>Tracheophyta</taxon>
        <taxon>Spermatophyta</taxon>
        <taxon>Magnoliopsida</taxon>
        <taxon>eudicotyledons</taxon>
        <taxon>Gunneridae</taxon>
        <taxon>Pentapetalae</taxon>
        <taxon>Caryophyllales</taxon>
        <taxon>Chenopodiaceae</taxon>
        <taxon>Chenopodioideae</taxon>
        <taxon>Anserineae</taxon>
        <taxon>Spinacia</taxon>
    </lineage>
</organism>
<protein>
    <submittedName>
        <fullName evidence="3">Uncharacterized mitochondrial protein AtMg00810-like</fullName>
    </submittedName>
</protein>
<dbReference type="PANTHER" id="PTHR11439">
    <property type="entry name" value="GAG-POL-RELATED RETROTRANSPOSON"/>
    <property type="match status" value="1"/>
</dbReference>
<evidence type="ECO:0000313" key="3">
    <source>
        <dbReference type="RefSeq" id="XP_021863813.1"/>
    </source>
</evidence>
<dbReference type="OrthoDB" id="414945at2759"/>
<dbReference type="Pfam" id="PF07727">
    <property type="entry name" value="RVT_2"/>
    <property type="match status" value="1"/>
</dbReference>
<gene>
    <name evidence="3" type="primary">LOC110802680</name>
</gene>